<protein>
    <submittedName>
        <fullName evidence="1">HAD hydrolase</fullName>
    </submittedName>
</protein>
<dbReference type="InterPro" id="IPR023214">
    <property type="entry name" value="HAD_sf"/>
</dbReference>
<dbReference type="Gene3D" id="3.30.1240.10">
    <property type="match status" value="1"/>
</dbReference>
<dbReference type="EMBL" id="HG917868">
    <property type="protein sequence ID" value="CDM67427.1"/>
    <property type="molecule type" value="Genomic_DNA"/>
</dbReference>
<dbReference type="InterPro" id="IPR036412">
    <property type="entry name" value="HAD-like_sf"/>
</dbReference>
<dbReference type="SFLD" id="SFLDG01140">
    <property type="entry name" value="C2.B:_Phosphomannomutase_and_P"/>
    <property type="match status" value="1"/>
</dbReference>
<dbReference type="STRING" id="1216932.CM240_0257"/>
<dbReference type="InterPro" id="IPR000150">
    <property type="entry name" value="Cof"/>
</dbReference>
<dbReference type="AlphaFoldDB" id="W6RZJ4"/>
<dbReference type="HOGENOM" id="CLU_044146_5_1_9"/>
<evidence type="ECO:0000313" key="2">
    <source>
        <dbReference type="Proteomes" id="UP000019426"/>
    </source>
</evidence>
<dbReference type="OrthoDB" id="9781413at2"/>
<dbReference type="GO" id="GO:0000287">
    <property type="term" value="F:magnesium ion binding"/>
    <property type="evidence" value="ECO:0007669"/>
    <property type="project" value="TreeGrafter"/>
</dbReference>
<dbReference type="PANTHER" id="PTHR10000:SF8">
    <property type="entry name" value="HAD SUPERFAMILY HYDROLASE-LIKE, TYPE 3"/>
    <property type="match status" value="1"/>
</dbReference>
<dbReference type="SUPFAM" id="SSF56784">
    <property type="entry name" value="HAD-like"/>
    <property type="match status" value="1"/>
</dbReference>
<dbReference type="InterPro" id="IPR006379">
    <property type="entry name" value="HAD-SF_hydro_IIB"/>
</dbReference>
<gene>
    <name evidence="1" type="ORF">CM240_0257</name>
</gene>
<dbReference type="SFLD" id="SFLDG01144">
    <property type="entry name" value="C2.B.4:_PGP_Like"/>
    <property type="match status" value="1"/>
</dbReference>
<keyword evidence="2" id="KW-1185">Reference proteome</keyword>
<dbReference type="PANTHER" id="PTHR10000">
    <property type="entry name" value="PHOSPHOSERINE PHOSPHATASE"/>
    <property type="match status" value="1"/>
</dbReference>
<proteinExistence type="predicted"/>
<keyword evidence="1" id="KW-0378">Hydrolase</keyword>
<dbReference type="GO" id="GO:0016791">
    <property type="term" value="F:phosphatase activity"/>
    <property type="evidence" value="ECO:0007669"/>
    <property type="project" value="TreeGrafter"/>
</dbReference>
<name>W6RZJ4_9CLOT</name>
<sequence>MNKIKFVATDMDGTLLNSNKEIHEEFYEVFKEMREKDIIFAAASGRQYYSLLETFDNIKDEMMFIAENGTFVVYKGKEIVTNSLDRDLALELINIGRKIDESYVVLCGKNSAYIESDDVRLVNEVSKYYKRYKIVDDITKINDEILKVTICDFKGSEENSNNYFVEYRDKAQVTVSGDIWLDITAKNINKGVAIKEIQELLGIKHEETVVFGDYLNDLEMMESGYYSYAMENAHDDLKKVARFIAKSNDENGVVEAIKELIR</sequence>
<dbReference type="CDD" id="cd07518">
    <property type="entry name" value="HAD_YbiV-Like"/>
    <property type="match status" value="1"/>
</dbReference>
<dbReference type="PATRIC" id="fig|1216932.3.peg.238"/>
<dbReference type="KEGG" id="clt:CM240_0257"/>
<dbReference type="Pfam" id="PF08282">
    <property type="entry name" value="Hydrolase_3"/>
    <property type="match status" value="1"/>
</dbReference>
<evidence type="ECO:0000313" key="1">
    <source>
        <dbReference type="EMBL" id="CDM67427.1"/>
    </source>
</evidence>
<dbReference type="PROSITE" id="PS01228">
    <property type="entry name" value="COF_1"/>
    <property type="match status" value="1"/>
</dbReference>
<dbReference type="GO" id="GO:0005829">
    <property type="term" value="C:cytosol"/>
    <property type="evidence" value="ECO:0007669"/>
    <property type="project" value="TreeGrafter"/>
</dbReference>
<dbReference type="Gene3D" id="3.40.50.1000">
    <property type="entry name" value="HAD superfamily/HAD-like"/>
    <property type="match status" value="1"/>
</dbReference>
<reference evidence="1 2" key="1">
    <citation type="submission" date="2013-11" db="EMBL/GenBank/DDBJ databases">
        <title>Complete genome sequence of Clostridum sp. M2/40.</title>
        <authorList>
            <person name="Wibberg D."/>
            <person name="Puehler A."/>
            <person name="Schlueter A."/>
        </authorList>
    </citation>
    <scope>NUCLEOTIDE SEQUENCE [LARGE SCALE GENOMIC DNA]</scope>
    <source>
        <strain evidence="2">M2/40</strain>
    </source>
</reference>
<dbReference type="eggNOG" id="COG0561">
    <property type="taxonomic scope" value="Bacteria"/>
</dbReference>
<dbReference type="RefSeq" id="WP_044035884.1">
    <property type="nucleotide sequence ID" value="NZ_HG917868.1"/>
</dbReference>
<accession>W6RZJ4</accession>
<organism evidence="1 2">
    <name type="scientific">Clostridium bornimense</name>
    <dbReference type="NCBI Taxonomy" id="1216932"/>
    <lineage>
        <taxon>Bacteria</taxon>
        <taxon>Bacillati</taxon>
        <taxon>Bacillota</taxon>
        <taxon>Clostridia</taxon>
        <taxon>Eubacteriales</taxon>
        <taxon>Clostridiaceae</taxon>
        <taxon>Clostridium</taxon>
    </lineage>
</organism>
<dbReference type="Proteomes" id="UP000019426">
    <property type="component" value="Chromosome M2/40_rep1"/>
</dbReference>
<dbReference type="NCBIfam" id="TIGR00099">
    <property type="entry name" value="Cof-subfamily"/>
    <property type="match status" value="1"/>
</dbReference>
<dbReference type="NCBIfam" id="TIGR01484">
    <property type="entry name" value="HAD-SF-IIB"/>
    <property type="match status" value="1"/>
</dbReference>
<dbReference type="SFLD" id="SFLDS00003">
    <property type="entry name" value="Haloacid_Dehalogenase"/>
    <property type="match status" value="1"/>
</dbReference>